<evidence type="ECO:0000256" key="1">
    <source>
        <dbReference type="ARBA" id="ARBA00012528"/>
    </source>
</evidence>
<dbReference type="InterPro" id="IPR043128">
    <property type="entry name" value="Rev_trsase/Diguanyl_cyclase"/>
</dbReference>
<evidence type="ECO:0000259" key="5">
    <source>
        <dbReference type="PROSITE" id="PS50887"/>
    </source>
</evidence>
<gene>
    <name evidence="6" type="ORF">I7X39_13605</name>
</gene>
<dbReference type="GO" id="GO:0000160">
    <property type="term" value="P:phosphorelay signal transduction system"/>
    <property type="evidence" value="ECO:0007669"/>
    <property type="project" value="InterPro"/>
</dbReference>
<reference evidence="6" key="1">
    <citation type="submission" date="2020-12" db="EMBL/GenBank/DDBJ databases">
        <title>The genome sequence of Inhella sp. 1Y17.</title>
        <authorList>
            <person name="Liu Y."/>
        </authorList>
    </citation>
    <scope>NUCLEOTIDE SEQUENCE</scope>
    <source>
        <strain evidence="6">1Y17</strain>
    </source>
</reference>
<comment type="catalytic activity">
    <reaction evidence="2">
        <text>2 GTP = 3',3'-c-di-GMP + 2 diphosphate</text>
        <dbReference type="Rhea" id="RHEA:24898"/>
        <dbReference type="ChEBI" id="CHEBI:33019"/>
        <dbReference type="ChEBI" id="CHEBI:37565"/>
        <dbReference type="ChEBI" id="CHEBI:58805"/>
        <dbReference type="EC" id="2.7.7.65"/>
    </reaction>
</comment>
<dbReference type="GO" id="GO:0005886">
    <property type="term" value="C:plasma membrane"/>
    <property type="evidence" value="ECO:0007669"/>
    <property type="project" value="TreeGrafter"/>
</dbReference>
<feature type="modified residue" description="4-aspartylphosphate" evidence="3">
    <location>
        <position position="59"/>
    </location>
</feature>
<feature type="domain" description="GGDEF" evidence="5">
    <location>
        <begin position="169"/>
        <end position="309"/>
    </location>
</feature>
<dbReference type="GO" id="GO:1902201">
    <property type="term" value="P:negative regulation of bacterial-type flagellum-dependent cell motility"/>
    <property type="evidence" value="ECO:0007669"/>
    <property type="project" value="TreeGrafter"/>
</dbReference>
<evidence type="ECO:0000256" key="3">
    <source>
        <dbReference type="PROSITE-ProRule" id="PRU00169"/>
    </source>
</evidence>
<dbReference type="SUPFAM" id="SSF52172">
    <property type="entry name" value="CheY-like"/>
    <property type="match status" value="1"/>
</dbReference>
<sequence length="311" mass="33857">MNEPDPSAAPRLLVVDDQPINIQALYRSFAADHQVFMATTGRQALQVAEQQRPDLILLDLELPDMDGLAVCQALKAQELTRDIPVIFVTAHGNDEVETRGLEAGAVDFIHKPINPAVVRARVRTHLTLKQQSDQLRRLAFIDGLTGLHNRRALDERLNAELRHAARTAQPLALAMIDVDFFKAYNDHYGHQAGDDALRAVAQALQRGMLRPVDLAARYGGEEFVCLLPETEAPGALAVAERLRAAVQALALPHARSSVAEVLTVSIGVAAWLASAGRPMLTPDTLLQAADAALYDAKHGGRNRVCGRDFEA</sequence>
<feature type="domain" description="Response regulatory" evidence="4">
    <location>
        <begin position="11"/>
        <end position="126"/>
    </location>
</feature>
<keyword evidence="3" id="KW-0597">Phosphoprotein</keyword>
<dbReference type="SUPFAM" id="SSF55073">
    <property type="entry name" value="Nucleotide cyclase"/>
    <property type="match status" value="1"/>
</dbReference>
<dbReference type="InterPro" id="IPR050469">
    <property type="entry name" value="Diguanylate_Cyclase"/>
</dbReference>
<dbReference type="SMART" id="SM00448">
    <property type="entry name" value="REC"/>
    <property type="match status" value="1"/>
</dbReference>
<dbReference type="FunFam" id="3.30.70.270:FF:000001">
    <property type="entry name" value="Diguanylate cyclase domain protein"/>
    <property type="match status" value="1"/>
</dbReference>
<dbReference type="PROSITE" id="PS50110">
    <property type="entry name" value="RESPONSE_REGULATORY"/>
    <property type="match status" value="1"/>
</dbReference>
<dbReference type="GO" id="GO:0052621">
    <property type="term" value="F:diguanylate cyclase activity"/>
    <property type="evidence" value="ECO:0007669"/>
    <property type="project" value="UniProtKB-EC"/>
</dbReference>
<dbReference type="Pfam" id="PF00072">
    <property type="entry name" value="Response_reg"/>
    <property type="match status" value="1"/>
</dbReference>
<dbReference type="AlphaFoldDB" id="A0A931J897"/>
<evidence type="ECO:0000313" key="7">
    <source>
        <dbReference type="Proteomes" id="UP000613266"/>
    </source>
</evidence>
<accession>A0A931J897</accession>
<dbReference type="PROSITE" id="PS50887">
    <property type="entry name" value="GGDEF"/>
    <property type="match status" value="1"/>
</dbReference>
<name>A0A931J897_9BURK</name>
<dbReference type="EMBL" id="JAEDAK010000009">
    <property type="protein sequence ID" value="MBH9577935.1"/>
    <property type="molecule type" value="Genomic_DNA"/>
</dbReference>
<dbReference type="InterPro" id="IPR000160">
    <property type="entry name" value="GGDEF_dom"/>
</dbReference>
<dbReference type="EC" id="2.7.7.65" evidence="1"/>
<dbReference type="PANTHER" id="PTHR45138:SF9">
    <property type="entry name" value="DIGUANYLATE CYCLASE DGCM-RELATED"/>
    <property type="match status" value="1"/>
</dbReference>
<comment type="caution">
    <text evidence="6">The sequence shown here is derived from an EMBL/GenBank/DDBJ whole genome shotgun (WGS) entry which is preliminary data.</text>
</comment>
<dbReference type="NCBIfam" id="TIGR00254">
    <property type="entry name" value="GGDEF"/>
    <property type="match status" value="1"/>
</dbReference>
<organism evidence="6 7">
    <name type="scientific">Inhella proteolytica</name>
    <dbReference type="NCBI Taxonomy" id="2795029"/>
    <lineage>
        <taxon>Bacteria</taxon>
        <taxon>Pseudomonadati</taxon>
        <taxon>Pseudomonadota</taxon>
        <taxon>Betaproteobacteria</taxon>
        <taxon>Burkholderiales</taxon>
        <taxon>Sphaerotilaceae</taxon>
        <taxon>Inhella</taxon>
    </lineage>
</organism>
<dbReference type="Proteomes" id="UP000613266">
    <property type="component" value="Unassembled WGS sequence"/>
</dbReference>
<dbReference type="Gene3D" id="3.40.50.2300">
    <property type="match status" value="1"/>
</dbReference>
<dbReference type="InterPro" id="IPR011006">
    <property type="entry name" value="CheY-like_superfamily"/>
</dbReference>
<dbReference type="RefSeq" id="WP_198111710.1">
    <property type="nucleotide sequence ID" value="NZ_JAEDAK010000009.1"/>
</dbReference>
<dbReference type="GO" id="GO:0043709">
    <property type="term" value="P:cell adhesion involved in single-species biofilm formation"/>
    <property type="evidence" value="ECO:0007669"/>
    <property type="project" value="TreeGrafter"/>
</dbReference>
<dbReference type="InterPro" id="IPR029787">
    <property type="entry name" value="Nucleotide_cyclase"/>
</dbReference>
<keyword evidence="7" id="KW-1185">Reference proteome</keyword>
<evidence type="ECO:0000256" key="2">
    <source>
        <dbReference type="ARBA" id="ARBA00034247"/>
    </source>
</evidence>
<dbReference type="Pfam" id="PF00990">
    <property type="entry name" value="GGDEF"/>
    <property type="match status" value="1"/>
</dbReference>
<dbReference type="Gene3D" id="3.30.70.270">
    <property type="match status" value="1"/>
</dbReference>
<dbReference type="SMART" id="SM00267">
    <property type="entry name" value="GGDEF"/>
    <property type="match status" value="1"/>
</dbReference>
<dbReference type="InterPro" id="IPR001789">
    <property type="entry name" value="Sig_transdc_resp-reg_receiver"/>
</dbReference>
<proteinExistence type="predicted"/>
<dbReference type="PANTHER" id="PTHR45138">
    <property type="entry name" value="REGULATORY COMPONENTS OF SENSORY TRANSDUCTION SYSTEM"/>
    <property type="match status" value="1"/>
</dbReference>
<evidence type="ECO:0000259" key="4">
    <source>
        <dbReference type="PROSITE" id="PS50110"/>
    </source>
</evidence>
<protein>
    <recommendedName>
        <fullName evidence="1">diguanylate cyclase</fullName>
        <ecNumber evidence="1">2.7.7.65</ecNumber>
    </recommendedName>
</protein>
<dbReference type="CDD" id="cd01949">
    <property type="entry name" value="GGDEF"/>
    <property type="match status" value="1"/>
</dbReference>
<evidence type="ECO:0000313" key="6">
    <source>
        <dbReference type="EMBL" id="MBH9577935.1"/>
    </source>
</evidence>